<dbReference type="Pfam" id="PF00294">
    <property type="entry name" value="PfkB"/>
    <property type="match status" value="1"/>
</dbReference>
<dbReference type="EMBL" id="LT607756">
    <property type="protein sequence ID" value="SCG85057.1"/>
    <property type="molecule type" value="Genomic_DNA"/>
</dbReference>
<dbReference type="SUPFAM" id="SSF53613">
    <property type="entry name" value="Ribokinase-like"/>
    <property type="match status" value="1"/>
</dbReference>
<name>A0A1D3L0A9_9EURY</name>
<dbReference type="PANTHER" id="PTHR10584:SF166">
    <property type="entry name" value="RIBOKINASE"/>
    <property type="match status" value="1"/>
</dbReference>
<evidence type="ECO:0000256" key="2">
    <source>
        <dbReference type="ARBA" id="ARBA00022679"/>
    </source>
</evidence>
<comment type="similarity">
    <text evidence="1">Belongs to the carbohydrate kinase PfkB family.</text>
</comment>
<evidence type="ECO:0000313" key="5">
    <source>
        <dbReference type="EMBL" id="SCG85057.1"/>
    </source>
</evidence>
<dbReference type="InterPro" id="IPR011611">
    <property type="entry name" value="PfkB_dom"/>
</dbReference>
<evidence type="ECO:0000313" key="6">
    <source>
        <dbReference type="Proteomes" id="UP000094707"/>
    </source>
</evidence>
<dbReference type="Proteomes" id="UP000094707">
    <property type="component" value="Chromosome I"/>
</dbReference>
<dbReference type="KEGG" id="mcub:MCBB_0481"/>
<proteinExistence type="inferred from homology"/>
<dbReference type="OrthoDB" id="26949at2157"/>
<keyword evidence="2 5" id="KW-0808">Transferase</keyword>
<keyword evidence="3 5" id="KW-0418">Kinase</keyword>
<sequence>MSKFLIVGPLTMDTIVRDKKTYQSTGGAVYYQAAVLSRMGVDTTAVVTFAEEDEHLLESFPDDVTFQPVFVDKTLKFENIYPNHDPNHRIQNAHITQNPIKPENLSKIDLKGFDAFLISPLTPFDVPLETVEYLSSFDVPIYAGIQGYLRHIKENKVILKPWGEFKRFLKFFDVVFLDEVEARVVLGTHIHKLESVARTIGNFGPNEVVITMGNRGSIIYSVKTQGTYKIPAFPHKQRVDPTGLGDTYMAAYATKRMETSNPETCGIFASMASTIKLESEGSFDGTKGLVEDRISEENIISIESVKKQV</sequence>
<dbReference type="GO" id="GO:0016301">
    <property type="term" value="F:kinase activity"/>
    <property type="evidence" value="ECO:0007669"/>
    <property type="project" value="UniProtKB-KW"/>
</dbReference>
<gene>
    <name evidence="5" type="ORF">MCBB_0481</name>
</gene>
<evidence type="ECO:0000256" key="3">
    <source>
        <dbReference type="ARBA" id="ARBA00022777"/>
    </source>
</evidence>
<dbReference type="STRING" id="118062.MCBB_0481"/>
<feature type="domain" description="Carbohydrate kinase PfkB" evidence="4">
    <location>
        <begin position="159"/>
        <end position="282"/>
    </location>
</feature>
<evidence type="ECO:0000256" key="1">
    <source>
        <dbReference type="ARBA" id="ARBA00010688"/>
    </source>
</evidence>
<dbReference type="EC" id="2.7.1.-" evidence="5"/>
<dbReference type="RefSeq" id="WP_071906226.1">
    <property type="nucleotide sequence ID" value="NZ_LT607756.1"/>
</dbReference>
<evidence type="ECO:0000259" key="4">
    <source>
        <dbReference type="Pfam" id="PF00294"/>
    </source>
</evidence>
<organism evidence="5 6">
    <name type="scientific">Methanobacterium congolense</name>
    <dbReference type="NCBI Taxonomy" id="118062"/>
    <lineage>
        <taxon>Archaea</taxon>
        <taxon>Methanobacteriati</taxon>
        <taxon>Methanobacteriota</taxon>
        <taxon>Methanomada group</taxon>
        <taxon>Methanobacteria</taxon>
        <taxon>Methanobacteriales</taxon>
        <taxon>Methanobacteriaceae</taxon>
        <taxon>Methanobacterium</taxon>
    </lineage>
</organism>
<reference evidence="5 6" key="1">
    <citation type="submission" date="2016-08" db="EMBL/GenBank/DDBJ databases">
        <authorList>
            <person name="Seilhamer J.J."/>
        </authorList>
    </citation>
    <scope>NUCLEOTIDE SEQUENCE [LARGE SCALE GENOMIC DNA]</scope>
    <source>
        <strain evidence="5">Buetzberg</strain>
    </source>
</reference>
<accession>A0A1D3L0A9</accession>
<dbReference type="PANTHER" id="PTHR10584">
    <property type="entry name" value="SUGAR KINASE"/>
    <property type="match status" value="1"/>
</dbReference>
<keyword evidence="6" id="KW-1185">Reference proteome</keyword>
<dbReference type="GeneID" id="30411341"/>
<dbReference type="InterPro" id="IPR029056">
    <property type="entry name" value="Ribokinase-like"/>
</dbReference>
<dbReference type="AlphaFoldDB" id="A0A1D3L0A9"/>
<dbReference type="Gene3D" id="3.40.1190.20">
    <property type="match status" value="1"/>
</dbReference>
<protein>
    <submittedName>
        <fullName evidence="5">Putative sugar kinase MTH_1544</fullName>
        <ecNumber evidence="5">2.7.1.-</ecNumber>
    </submittedName>
</protein>